<accession>A0A3A2ZX36</accession>
<keyword evidence="9" id="KW-1185">Reference proteome</keyword>
<evidence type="ECO:0000259" key="7">
    <source>
        <dbReference type="PROSITE" id="PS50048"/>
    </source>
</evidence>
<dbReference type="PROSITE" id="PS00463">
    <property type="entry name" value="ZN2_CY6_FUNGAL_1"/>
    <property type="match status" value="1"/>
</dbReference>
<feature type="compositionally biased region" description="Polar residues" evidence="6">
    <location>
        <begin position="1"/>
        <end position="20"/>
    </location>
</feature>
<dbReference type="OrthoDB" id="4508771at2759"/>
<keyword evidence="4" id="KW-0804">Transcription</keyword>
<keyword evidence="5" id="KW-0539">Nucleus</keyword>
<evidence type="ECO:0000313" key="9">
    <source>
        <dbReference type="Proteomes" id="UP000266188"/>
    </source>
</evidence>
<evidence type="ECO:0000313" key="8">
    <source>
        <dbReference type="EMBL" id="RJE26903.1"/>
    </source>
</evidence>
<dbReference type="Proteomes" id="UP000266188">
    <property type="component" value="Unassembled WGS sequence"/>
</dbReference>
<comment type="subcellular location">
    <subcellularLocation>
        <location evidence="1">Nucleus</location>
    </subcellularLocation>
</comment>
<organism evidence="8 9">
    <name type="scientific">Aspergillus sclerotialis</name>
    <dbReference type="NCBI Taxonomy" id="2070753"/>
    <lineage>
        <taxon>Eukaryota</taxon>
        <taxon>Fungi</taxon>
        <taxon>Dikarya</taxon>
        <taxon>Ascomycota</taxon>
        <taxon>Pezizomycotina</taxon>
        <taxon>Eurotiomycetes</taxon>
        <taxon>Eurotiomycetidae</taxon>
        <taxon>Eurotiales</taxon>
        <taxon>Aspergillaceae</taxon>
        <taxon>Aspergillus</taxon>
        <taxon>Aspergillus subgen. Polypaecilum</taxon>
    </lineage>
</organism>
<dbReference type="Pfam" id="PF00172">
    <property type="entry name" value="Zn_clus"/>
    <property type="match status" value="1"/>
</dbReference>
<dbReference type="GO" id="GO:0003677">
    <property type="term" value="F:DNA binding"/>
    <property type="evidence" value="ECO:0007669"/>
    <property type="project" value="UniProtKB-KW"/>
</dbReference>
<dbReference type="AlphaFoldDB" id="A0A3A2ZX36"/>
<feature type="region of interest" description="Disordered" evidence="6">
    <location>
        <begin position="99"/>
        <end position="127"/>
    </location>
</feature>
<protein>
    <submittedName>
        <fullName evidence="8">C6 finger domain protein</fullName>
    </submittedName>
</protein>
<evidence type="ECO:0000256" key="2">
    <source>
        <dbReference type="ARBA" id="ARBA00023015"/>
    </source>
</evidence>
<feature type="compositionally biased region" description="Polar residues" evidence="6">
    <location>
        <begin position="110"/>
        <end position="127"/>
    </location>
</feature>
<dbReference type="Gene3D" id="4.10.240.10">
    <property type="entry name" value="Zn(2)-C6 fungal-type DNA-binding domain"/>
    <property type="match status" value="1"/>
</dbReference>
<dbReference type="EMBL" id="MVGC01000012">
    <property type="protein sequence ID" value="RJE26903.1"/>
    <property type="molecule type" value="Genomic_DNA"/>
</dbReference>
<sequence>MQSSESPDSTQGHNEQGPTSQRKKMQKMRPYFACIPCRNRKVKCDRLTPCDTCTSRGISHECKYIANDSDRFQMSQAEKISELRSVVRELRNRVVKAEEEERRRKAGTFFNPNPNTNASFSGQGDPE</sequence>
<dbReference type="GO" id="GO:0000981">
    <property type="term" value="F:DNA-binding transcription factor activity, RNA polymerase II-specific"/>
    <property type="evidence" value="ECO:0007669"/>
    <property type="project" value="InterPro"/>
</dbReference>
<feature type="non-terminal residue" evidence="8">
    <location>
        <position position="127"/>
    </location>
</feature>
<dbReference type="SMART" id="SM00066">
    <property type="entry name" value="GAL4"/>
    <property type="match status" value="1"/>
</dbReference>
<keyword evidence="3" id="KW-0238">DNA-binding</keyword>
<dbReference type="InterPro" id="IPR001138">
    <property type="entry name" value="Zn2Cys6_DnaBD"/>
</dbReference>
<dbReference type="GO" id="GO:0005634">
    <property type="term" value="C:nucleus"/>
    <property type="evidence" value="ECO:0007669"/>
    <property type="project" value="UniProtKB-SubCell"/>
</dbReference>
<dbReference type="PANTHER" id="PTHR31001:SF81">
    <property type="entry name" value="ZN(II)2CYS6 TRANSCRIPTION FACTOR"/>
    <property type="match status" value="1"/>
</dbReference>
<dbReference type="STRING" id="2070753.A0A3A2ZX36"/>
<dbReference type="PROSITE" id="PS50048">
    <property type="entry name" value="ZN2_CY6_FUNGAL_2"/>
    <property type="match status" value="1"/>
</dbReference>
<evidence type="ECO:0000256" key="6">
    <source>
        <dbReference type="SAM" id="MobiDB-lite"/>
    </source>
</evidence>
<dbReference type="SUPFAM" id="SSF57701">
    <property type="entry name" value="Zn2/Cys6 DNA-binding domain"/>
    <property type="match status" value="1"/>
</dbReference>
<dbReference type="GO" id="GO:0008270">
    <property type="term" value="F:zinc ion binding"/>
    <property type="evidence" value="ECO:0007669"/>
    <property type="project" value="InterPro"/>
</dbReference>
<feature type="domain" description="Zn(2)-C6 fungal-type" evidence="7">
    <location>
        <begin position="33"/>
        <end position="64"/>
    </location>
</feature>
<gene>
    <name evidence="8" type="ORF">PHISCL_00710</name>
</gene>
<dbReference type="CDD" id="cd00067">
    <property type="entry name" value="GAL4"/>
    <property type="match status" value="1"/>
</dbReference>
<feature type="region of interest" description="Disordered" evidence="6">
    <location>
        <begin position="1"/>
        <end position="27"/>
    </location>
</feature>
<dbReference type="InterPro" id="IPR036864">
    <property type="entry name" value="Zn2-C6_fun-type_DNA-bd_sf"/>
</dbReference>
<reference evidence="9" key="1">
    <citation type="submission" date="2017-02" db="EMBL/GenBank/DDBJ databases">
        <authorList>
            <person name="Tafer H."/>
            <person name="Lopandic K."/>
        </authorList>
    </citation>
    <scope>NUCLEOTIDE SEQUENCE [LARGE SCALE GENOMIC DNA]</scope>
    <source>
        <strain evidence="9">CBS 366.77</strain>
    </source>
</reference>
<dbReference type="PANTHER" id="PTHR31001">
    <property type="entry name" value="UNCHARACTERIZED TRANSCRIPTIONAL REGULATORY PROTEIN"/>
    <property type="match status" value="1"/>
</dbReference>
<evidence type="ECO:0000256" key="3">
    <source>
        <dbReference type="ARBA" id="ARBA00023125"/>
    </source>
</evidence>
<keyword evidence="2" id="KW-0805">Transcription regulation</keyword>
<evidence type="ECO:0000256" key="1">
    <source>
        <dbReference type="ARBA" id="ARBA00004123"/>
    </source>
</evidence>
<evidence type="ECO:0000256" key="4">
    <source>
        <dbReference type="ARBA" id="ARBA00023163"/>
    </source>
</evidence>
<comment type="caution">
    <text evidence="8">The sequence shown here is derived from an EMBL/GenBank/DDBJ whole genome shotgun (WGS) entry which is preliminary data.</text>
</comment>
<name>A0A3A2ZX36_9EURO</name>
<dbReference type="InterPro" id="IPR050613">
    <property type="entry name" value="Sec_Metabolite_Reg"/>
</dbReference>
<evidence type="ECO:0000256" key="5">
    <source>
        <dbReference type="ARBA" id="ARBA00023242"/>
    </source>
</evidence>
<proteinExistence type="predicted"/>